<keyword evidence="2" id="KW-1185">Reference proteome</keyword>
<feature type="non-terminal residue" evidence="1">
    <location>
        <position position="1"/>
    </location>
</feature>
<proteinExistence type="predicted"/>
<dbReference type="EMBL" id="JABSTQ010010633">
    <property type="protein sequence ID" value="KAG0419377.1"/>
    <property type="molecule type" value="Genomic_DNA"/>
</dbReference>
<accession>A0AC60PGL4</accession>
<sequence>SSSTMISELRIVKLTLHRIARSSRFISTTTGLRIVSHDKYEVEGDGSGSPSSPSDLKSISYARVKKTALAGSLAGNIKSVKPTKE</sequence>
<dbReference type="Proteomes" id="UP000805193">
    <property type="component" value="Unassembled WGS sequence"/>
</dbReference>
<reference evidence="1 2" key="1">
    <citation type="journal article" date="2020" name="Cell">
        <title>Large-Scale Comparative Analyses of Tick Genomes Elucidate Their Genetic Diversity and Vector Capacities.</title>
        <authorList>
            <consortium name="Tick Genome and Microbiome Consortium (TIGMIC)"/>
            <person name="Jia N."/>
            <person name="Wang J."/>
            <person name="Shi W."/>
            <person name="Du L."/>
            <person name="Sun Y."/>
            <person name="Zhan W."/>
            <person name="Jiang J.F."/>
            <person name="Wang Q."/>
            <person name="Zhang B."/>
            <person name="Ji P."/>
            <person name="Bell-Sakyi L."/>
            <person name="Cui X.M."/>
            <person name="Yuan T.T."/>
            <person name="Jiang B.G."/>
            <person name="Yang W.F."/>
            <person name="Lam T.T."/>
            <person name="Chang Q.C."/>
            <person name="Ding S.J."/>
            <person name="Wang X.J."/>
            <person name="Zhu J.G."/>
            <person name="Ruan X.D."/>
            <person name="Zhao L."/>
            <person name="Wei J.T."/>
            <person name="Ye R.Z."/>
            <person name="Que T.C."/>
            <person name="Du C.H."/>
            <person name="Zhou Y.H."/>
            <person name="Cheng J.X."/>
            <person name="Dai P.F."/>
            <person name="Guo W.B."/>
            <person name="Han X.H."/>
            <person name="Huang E.J."/>
            <person name="Li L.F."/>
            <person name="Wei W."/>
            <person name="Gao Y.C."/>
            <person name="Liu J.Z."/>
            <person name="Shao H.Z."/>
            <person name="Wang X."/>
            <person name="Wang C.C."/>
            <person name="Yang T.C."/>
            <person name="Huo Q.B."/>
            <person name="Li W."/>
            <person name="Chen H.Y."/>
            <person name="Chen S.E."/>
            <person name="Zhou L.G."/>
            <person name="Ni X.B."/>
            <person name="Tian J.H."/>
            <person name="Sheng Y."/>
            <person name="Liu T."/>
            <person name="Pan Y.S."/>
            <person name="Xia L.Y."/>
            <person name="Li J."/>
            <person name="Zhao F."/>
            <person name="Cao W.C."/>
        </authorList>
    </citation>
    <scope>NUCLEOTIDE SEQUENCE [LARGE SCALE GENOMIC DNA]</scope>
    <source>
        <strain evidence="1">Iper-2018</strain>
    </source>
</reference>
<evidence type="ECO:0000313" key="1">
    <source>
        <dbReference type="EMBL" id="KAG0419377.1"/>
    </source>
</evidence>
<evidence type="ECO:0000313" key="2">
    <source>
        <dbReference type="Proteomes" id="UP000805193"/>
    </source>
</evidence>
<feature type="non-terminal residue" evidence="1">
    <location>
        <position position="85"/>
    </location>
</feature>
<gene>
    <name evidence="1" type="ORF">HPB47_004158</name>
</gene>
<name>A0AC60PGL4_IXOPE</name>
<protein>
    <submittedName>
        <fullName evidence="1">Uncharacterized protein</fullName>
    </submittedName>
</protein>
<organism evidence="1 2">
    <name type="scientific">Ixodes persulcatus</name>
    <name type="common">Taiga tick</name>
    <dbReference type="NCBI Taxonomy" id="34615"/>
    <lineage>
        <taxon>Eukaryota</taxon>
        <taxon>Metazoa</taxon>
        <taxon>Ecdysozoa</taxon>
        <taxon>Arthropoda</taxon>
        <taxon>Chelicerata</taxon>
        <taxon>Arachnida</taxon>
        <taxon>Acari</taxon>
        <taxon>Parasitiformes</taxon>
        <taxon>Ixodida</taxon>
        <taxon>Ixodoidea</taxon>
        <taxon>Ixodidae</taxon>
        <taxon>Ixodinae</taxon>
        <taxon>Ixodes</taxon>
    </lineage>
</organism>
<comment type="caution">
    <text evidence="1">The sequence shown here is derived from an EMBL/GenBank/DDBJ whole genome shotgun (WGS) entry which is preliminary data.</text>
</comment>